<name>A0A143Z7E6_9LACT</name>
<dbReference type="EMBL" id="FJNB01000028">
    <property type="protein sequence ID" value="CZR09449.1"/>
    <property type="molecule type" value="Genomic_DNA"/>
</dbReference>
<dbReference type="OrthoDB" id="2168864at2"/>
<evidence type="ECO:0000313" key="3">
    <source>
        <dbReference type="Proteomes" id="UP000076878"/>
    </source>
</evidence>
<organism evidence="1 3">
    <name type="scientific">Trichococcus ilyis</name>
    <dbReference type="NCBI Taxonomy" id="640938"/>
    <lineage>
        <taxon>Bacteria</taxon>
        <taxon>Bacillati</taxon>
        <taxon>Bacillota</taxon>
        <taxon>Bacilli</taxon>
        <taxon>Lactobacillales</taxon>
        <taxon>Carnobacteriaceae</taxon>
        <taxon>Trichococcus</taxon>
    </lineage>
</organism>
<accession>A0A143Z7E6</accession>
<keyword evidence="4" id="KW-1185">Reference proteome</keyword>
<dbReference type="Proteomes" id="UP000199280">
    <property type="component" value="Unassembled WGS sequence"/>
</dbReference>
<dbReference type="EMBL" id="FNYT01000048">
    <property type="protein sequence ID" value="SEJ96380.1"/>
    <property type="molecule type" value="Genomic_DNA"/>
</dbReference>
<evidence type="ECO:0000313" key="1">
    <source>
        <dbReference type="EMBL" id="CZR09449.1"/>
    </source>
</evidence>
<dbReference type="RefSeq" id="WP_068624675.1">
    <property type="nucleotide sequence ID" value="NZ_FJNB01000028.1"/>
</dbReference>
<sequence length="281" mass="33469">MDTAAGLLTNYMQISPHELENGLSTISFIQKEGIGRIYFDKVAELKFGDKEEEYIQKLHKAIRNEPKNIKYLSEALIEWYNSWYQTFRKFDVTTAKNYFHERPLHTWLYCLMNGKNEIFQNLAGEELIVLRRSRYEELTAKEKKKPEFVLNSNKHIDQKTDFLDKMEALYQKDRDVRMKVLLMDKKMAIFHESNWDWNTLENLKNEYHFEMIDQYPAIDKPKSIGEYDYYVLVTSRASHSTKNVLESKISKEKIIFVSADNTDRVMEQLKFQLEGNLQNDE</sequence>
<evidence type="ECO:0000313" key="4">
    <source>
        <dbReference type="Proteomes" id="UP000199280"/>
    </source>
</evidence>
<reference evidence="1 3" key="1">
    <citation type="submission" date="2016-02" db="EMBL/GenBank/DDBJ databases">
        <authorList>
            <person name="Wen L."/>
            <person name="He K."/>
            <person name="Yang H."/>
        </authorList>
    </citation>
    <scope>NUCLEOTIDE SEQUENCE [LARGE SCALE GENOMIC DNA]</scope>
    <source>
        <strain evidence="1">Trichococcus_R210</strain>
    </source>
</reference>
<proteinExistence type="predicted"/>
<evidence type="ECO:0000313" key="2">
    <source>
        <dbReference type="EMBL" id="SEJ96380.1"/>
    </source>
</evidence>
<gene>
    <name evidence="2" type="ORF">SAMN05216375_14810</name>
    <name evidence="1" type="ORF">TR210_2725</name>
</gene>
<dbReference type="Proteomes" id="UP000076878">
    <property type="component" value="Unassembled WGS sequence"/>
</dbReference>
<protein>
    <submittedName>
        <fullName evidence="1">Uncharacterized protein</fullName>
    </submittedName>
</protein>
<reference evidence="2 4" key="2">
    <citation type="submission" date="2016-10" db="EMBL/GenBank/DDBJ databases">
        <authorList>
            <person name="Varghese N."/>
            <person name="Submissions S."/>
        </authorList>
    </citation>
    <scope>NUCLEOTIDE SEQUENCE [LARGE SCALE GENOMIC DNA]</scope>
    <source>
        <strain evidence="2 4">DSM 22150</strain>
    </source>
</reference>
<dbReference type="AlphaFoldDB" id="A0A143Z7E6"/>